<reference evidence="1 2" key="1">
    <citation type="journal article" date="2016" name="Genome Biol. Evol.">
        <title>Gene Family Evolution Reflects Adaptation to Soil Environmental Stressors in the Genome of the Collembolan Orchesella cincta.</title>
        <authorList>
            <person name="Faddeeva-Vakhrusheva A."/>
            <person name="Derks M.F."/>
            <person name="Anvar S.Y."/>
            <person name="Agamennone V."/>
            <person name="Suring W."/>
            <person name="Smit S."/>
            <person name="van Straalen N.M."/>
            <person name="Roelofs D."/>
        </authorList>
    </citation>
    <scope>NUCLEOTIDE SEQUENCE [LARGE SCALE GENOMIC DNA]</scope>
    <source>
        <tissue evidence="1">Mixed pool</tissue>
    </source>
</reference>
<comment type="caution">
    <text evidence="1">The sequence shown here is derived from an EMBL/GenBank/DDBJ whole genome shotgun (WGS) entry which is preliminary data.</text>
</comment>
<name>A0A1D2M0P6_ORCCI</name>
<dbReference type="Gene3D" id="2.170.15.10">
    <property type="entry name" value="Proaerolysin, chain A, domain 3"/>
    <property type="match status" value="1"/>
</dbReference>
<accession>A0A1D2M0P6</accession>
<proteinExistence type="predicted"/>
<dbReference type="AlphaFoldDB" id="A0A1D2M0P6"/>
<organism evidence="1 2">
    <name type="scientific">Orchesella cincta</name>
    <name type="common">Springtail</name>
    <name type="synonym">Podura cincta</name>
    <dbReference type="NCBI Taxonomy" id="48709"/>
    <lineage>
        <taxon>Eukaryota</taxon>
        <taxon>Metazoa</taxon>
        <taxon>Ecdysozoa</taxon>
        <taxon>Arthropoda</taxon>
        <taxon>Hexapoda</taxon>
        <taxon>Collembola</taxon>
        <taxon>Entomobryomorpha</taxon>
        <taxon>Entomobryoidea</taxon>
        <taxon>Orchesellidae</taxon>
        <taxon>Orchesellinae</taxon>
        <taxon>Orchesella</taxon>
    </lineage>
</organism>
<evidence type="ECO:0000313" key="2">
    <source>
        <dbReference type="Proteomes" id="UP000094527"/>
    </source>
</evidence>
<keyword evidence="2" id="KW-1185">Reference proteome</keyword>
<feature type="non-terminal residue" evidence="1">
    <location>
        <position position="1"/>
    </location>
</feature>
<protein>
    <submittedName>
        <fullName evidence="1">Uncharacterized protein</fullName>
    </submittedName>
</protein>
<evidence type="ECO:0000313" key="1">
    <source>
        <dbReference type="EMBL" id="ODM86538.1"/>
    </source>
</evidence>
<gene>
    <name evidence="1" type="ORF">Ocin01_20144</name>
</gene>
<sequence>SENTVDLDWLCFSWPNWGWEISGVWIRHGSCVILHKEYQCNGETMVLSYPEYRICRLPEGWNDHMFSLSNCVNRQVDIYCPTGSYVRKIEHGDWHESVTVHCYKPNENTPTYSGSTGGKSPSNPTIRSCPIAAHGHSWEFTSGWEMFHNPTLECSRKFAAPSDNMNATKRHQGLFKPNEVFKNSIENNNATNNSEIYKQICYAGDAFTGIGVTIDEGGGIKEVGWFCSKVLDPTSMCEPQESLGLILHCDNSESGNEMECSYAKTVGVGQSKTMTETERQEMTFSAEFGYSIESGIPGLSATMSASLGYSELVGYEWSQSDTTTWTEETTITATIKVRPYSHSKLEQLI</sequence>
<dbReference type="EMBL" id="LJIJ01008360">
    <property type="protein sequence ID" value="ODM86538.1"/>
    <property type="molecule type" value="Genomic_DNA"/>
</dbReference>
<feature type="non-terminal residue" evidence="1">
    <location>
        <position position="349"/>
    </location>
</feature>
<dbReference type="Proteomes" id="UP000094527">
    <property type="component" value="Unassembled WGS sequence"/>
</dbReference>
<dbReference type="OrthoDB" id="8284999at2759"/>